<dbReference type="InterPro" id="IPR004421">
    <property type="entry name" value="Carbamoyltransferase_HypF"/>
</dbReference>
<dbReference type="PANTHER" id="PTHR42959">
    <property type="entry name" value="CARBAMOYLTRANSFERASE"/>
    <property type="match status" value="1"/>
</dbReference>
<dbReference type="FunFam" id="3.30.420.40:FF:000124">
    <property type="entry name" value="Carbamoyltransferase HypF"/>
    <property type="match status" value="1"/>
</dbReference>
<evidence type="ECO:0000256" key="3">
    <source>
        <dbReference type="ARBA" id="ARBA00022598"/>
    </source>
</evidence>
<keyword evidence="4" id="KW-0479">Metal-binding</keyword>
<feature type="domain" description="Acylphosphatase-like" evidence="10">
    <location>
        <begin position="11"/>
        <end position="97"/>
    </location>
</feature>
<keyword evidence="12" id="KW-0808">Transferase</keyword>
<comment type="pathway">
    <text evidence="1">Protein modification; [NiFe] hydrogenase maturation.</text>
</comment>
<dbReference type="PIRSF" id="PIRSF006256">
    <property type="entry name" value="CMPcnvr_hdrg_mat"/>
    <property type="match status" value="1"/>
</dbReference>
<evidence type="ECO:0000313" key="13">
    <source>
        <dbReference type="Proteomes" id="UP000184076"/>
    </source>
</evidence>
<dbReference type="Gene3D" id="3.30.110.120">
    <property type="match status" value="1"/>
</dbReference>
<comment type="catalytic activity">
    <reaction evidence="7">
        <text>C-terminal L-cysteinyl-[HypE protein] + carbamoyl phosphate + ATP + H2O = C-terminal S-carboxamide-L-cysteinyl-[HypE protein] + AMP + phosphate + diphosphate + H(+)</text>
        <dbReference type="Rhea" id="RHEA:55636"/>
        <dbReference type="Rhea" id="RHEA-COMP:14247"/>
        <dbReference type="Rhea" id="RHEA-COMP:14392"/>
        <dbReference type="ChEBI" id="CHEBI:15377"/>
        <dbReference type="ChEBI" id="CHEBI:15378"/>
        <dbReference type="ChEBI" id="CHEBI:30616"/>
        <dbReference type="ChEBI" id="CHEBI:33019"/>
        <dbReference type="ChEBI" id="CHEBI:43474"/>
        <dbReference type="ChEBI" id="CHEBI:58228"/>
        <dbReference type="ChEBI" id="CHEBI:76913"/>
        <dbReference type="ChEBI" id="CHEBI:139126"/>
        <dbReference type="ChEBI" id="CHEBI:456215"/>
    </reaction>
</comment>
<evidence type="ECO:0000256" key="4">
    <source>
        <dbReference type="ARBA" id="ARBA00022723"/>
    </source>
</evidence>
<dbReference type="InterPro" id="IPR017968">
    <property type="entry name" value="Acylphosphatase_CS"/>
</dbReference>
<proteinExistence type="inferred from homology"/>
<gene>
    <name evidence="12" type="ORF">SAMN02745206_02707</name>
</gene>
<dbReference type="Pfam" id="PF22521">
    <property type="entry name" value="HypF_C_2"/>
    <property type="match status" value="1"/>
</dbReference>
<dbReference type="InterPro" id="IPR055128">
    <property type="entry name" value="HypF_C_2"/>
</dbReference>
<dbReference type="PROSITE" id="PS51160">
    <property type="entry name" value="ACYLPHOSPHATASE_3"/>
    <property type="match status" value="1"/>
</dbReference>
<dbReference type="Gene3D" id="3.90.870.50">
    <property type="match status" value="1"/>
</dbReference>
<dbReference type="PROSITE" id="PS00150">
    <property type="entry name" value="ACYLPHOSPHATASE_1"/>
    <property type="match status" value="1"/>
</dbReference>
<dbReference type="InterPro" id="IPR006070">
    <property type="entry name" value="Sua5-like_dom"/>
</dbReference>
<dbReference type="RefSeq" id="WP_218588460.1">
    <property type="nucleotide sequence ID" value="NZ_FQVB01000028.1"/>
</dbReference>
<dbReference type="SUPFAM" id="SSF54975">
    <property type="entry name" value="Acylphosphatase/BLUF domain-like"/>
    <property type="match status" value="1"/>
</dbReference>
<evidence type="ECO:0000256" key="5">
    <source>
        <dbReference type="ARBA" id="ARBA00022771"/>
    </source>
</evidence>
<dbReference type="UniPathway" id="UPA00335"/>
<sequence length="772" mass="86592">MNPSGERGLRRVRVQVDGIVQGVGFRPTVYQLARSLDLAGRVRNDSEGVEIEVAGPEDRVAEFLRRLPREAPPLAKIVRMDVEERPYSPVDGFLIQASERTGSRTTLISPDVSICDDCLRELFDPHDRRFRYPFINCTNCGPRYTIIRDIPYDRDKTTMVSFPMCPACRAEYENPRDRRFHAQPNACWECGPTVWLEDPEGRRLAERDAAVRETIRLLSEGKIAAVKGLGGFHLAVAAGDEEAVARLRRRKIREEKPFAVMFSSLEDIRGVCRVSPEEEALLMSRERPIVLLARRPEPKPGCPPVAPSVAPGNRFLGAFLPYTPLHALLFRDAPYRALVMTSGNQSDEPIVTEDQTARERLRGIADAFLFHNRDIYIRCDDSVVRSARGKPRPIRRARGYVPVPVVLREPGPTVLGVGGELKNTVCLTRGRYAFLSQHVGDLENLETLRAFEHTIDHLKRILEVRPELIVHDLHLDYLSTQWAEARTDLPRLAVQHHHAHIASVAAERGWNGPVLGVALDGTGYGADGTLWGGEFLWVDGARYERLGRFSRLPLPGGEKAIKEPWRMAVAALWSLAGEEAERVHDDILSRWPERQRRVVLRMLQKGFNSPLSSSCGRLFDAVSSLAGLRDRITYEGQAAVELEQALEPDSGAYEARLVKEEDLWVLDTLPLLEETVRDVRRGVRPGLVSARFHNGLARAVVRMVEILREETGLSAVALSGGVFQNVYLSGKVEQELEDRGFEVLVHQEVPPNDACIALGQVHVGREYLKTLT</sequence>
<dbReference type="SUPFAM" id="SSF55821">
    <property type="entry name" value="YrdC/RibB"/>
    <property type="match status" value="1"/>
</dbReference>
<dbReference type="GO" id="GO:0016874">
    <property type="term" value="F:ligase activity"/>
    <property type="evidence" value="ECO:0007669"/>
    <property type="project" value="UniProtKB-UniRule"/>
</dbReference>
<dbReference type="InterPro" id="IPR011125">
    <property type="entry name" value="Znf_HypF"/>
</dbReference>
<comment type="similarity">
    <text evidence="2 8">Belongs to the carbamoyltransferase HypF family.</text>
</comment>
<keyword evidence="5" id="KW-0863">Zinc-finger</keyword>
<feature type="active site" evidence="9">
    <location>
        <position position="26"/>
    </location>
</feature>
<dbReference type="Pfam" id="PF07503">
    <property type="entry name" value="zf-HYPF"/>
    <property type="match status" value="2"/>
</dbReference>
<dbReference type="InterPro" id="IPR041440">
    <property type="entry name" value="HypF_C"/>
</dbReference>
<evidence type="ECO:0000256" key="8">
    <source>
        <dbReference type="PIRNR" id="PIRNR006256"/>
    </source>
</evidence>
<dbReference type="InterPro" id="IPR051060">
    <property type="entry name" value="Carbamoyltrans_HypF-like"/>
</dbReference>
<dbReference type="NCBIfam" id="TIGR00143">
    <property type="entry name" value="hypF"/>
    <property type="match status" value="1"/>
</dbReference>
<dbReference type="Pfam" id="PF17788">
    <property type="entry name" value="HypF_C"/>
    <property type="match status" value="1"/>
</dbReference>
<accession>A0A1M5EQR1</accession>
<dbReference type="Pfam" id="PF00708">
    <property type="entry name" value="Acylphosphatase"/>
    <property type="match status" value="1"/>
</dbReference>
<keyword evidence="9" id="KW-0378">Hydrolase</keyword>
<evidence type="ECO:0000259" key="10">
    <source>
        <dbReference type="PROSITE" id="PS51160"/>
    </source>
</evidence>
<keyword evidence="3" id="KW-0436">Ligase</keyword>
<dbReference type="InterPro" id="IPR017945">
    <property type="entry name" value="DHBP_synth_RibB-like_a/b_dom"/>
</dbReference>
<organism evidence="12 13">
    <name type="scientific">Desulfacinum infernum DSM 9756</name>
    <dbReference type="NCBI Taxonomy" id="1121391"/>
    <lineage>
        <taxon>Bacteria</taxon>
        <taxon>Pseudomonadati</taxon>
        <taxon>Thermodesulfobacteriota</taxon>
        <taxon>Syntrophobacteria</taxon>
        <taxon>Syntrophobacterales</taxon>
        <taxon>Syntrophobacteraceae</taxon>
        <taxon>Desulfacinum</taxon>
    </lineage>
</organism>
<feature type="active site" evidence="9">
    <location>
        <position position="44"/>
    </location>
</feature>
<evidence type="ECO:0000256" key="2">
    <source>
        <dbReference type="ARBA" id="ARBA00008097"/>
    </source>
</evidence>
<evidence type="ECO:0000256" key="9">
    <source>
        <dbReference type="PROSITE-ProRule" id="PRU00520"/>
    </source>
</evidence>
<dbReference type="InterPro" id="IPR001792">
    <property type="entry name" value="Acylphosphatase-like_dom"/>
</dbReference>
<evidence type="ECO:0000256" key="6">
    <source>
        <dbReference type="ARBA" id="ARBA00022833"/>
    </source>
</evidence>
<dbReference type="PANTHER" id="PTHR42959:SF1">
    <property type="entry name" value="CARBAMOYLTRANSFERASE HYPF"/>
    <property type="match status" value="1"/>
</dbReference>
<dbReference type="Proteomes" id="UP000184076">
    <property type="component" value="Unassembled WGS sequence"/>
</dbReference>
<dbReference type="GO" id="GO:0051604">
    <property type="term" value="P:protein maturation"/>
    <property type="evidence" value="ECO:0007669"/>
    <property type="project" value="TreeGrafter"/>
</dbReference>
<dbReference type="PROSITE" id="PS51163">
    <property type="entry name" value="YRDC"/>
    <property type="match status" value="1"/>
</dbReference>
<dbReference type="GO" id="GO:0003998">
    <property type="term" value="F:acylphosphatase activity"/>
    <property type="evidence" value="ECO:0007669"/>
    <property type="project" value="UniProtKB-EC"/>
</dbReference>
<evidence type="ECO:0000259" key="11">
    <source>
        <dbReference type="PROSITE" id="PS51163"/>
    </source>
</evidence>
<dbReference type="Gene3D" id="3.30.420.40">
    <property type="match status" value="1"/>
</dbReference>
<dbReference type="STRING" id="1121391.SAMN02745206_02707"/>
<keyword evidence="6" id="KW-0862">Zinc</keyword>
<dbReference type="Gene3D" id="3.30.420.360">
    <property type="match status" value="1"/>
</dbReference>
<keyword evidence="13" id="KW-1185">Reference proteome</keyword>
<evidence type="ECO:0000313" key="12">
    <source>
        <dbReference type="EMBL" id="SHF81585.1"/>
    </source>
</evidence>
<dbReference type="Pfam" id="PF01300">
    <property type="entry name" value="Sua5_yciO_yrdC"/>
    <property type="match status" value="1"/>
</dbReference>
<evidence type="ECO:0000256" key="7">
    <source>
        <dbReference type="ARBA" id="ARBA00048220"/>
    </source>
</evidence>
<protein>
    <recommendedName>
        <fullName evidence="8">Carbamoyltransferase</fullName>
        <ecNumber evidence="8">6.2.-.-</ecNumber>
    </recommendedName>
</protein>
<dbReference type="GO" id="GO:0008270">
    <property type="term" value="F:zinc ion binding"/>
    <property type="evidence" value="ECO:0007669"/>
    <property type="project" value="UniProtKB-KW"/>
</dbReference>
<dbReference type="EMBL" id="FQVB01000028">
    <property type="protein sequence ID" value="SHF81585.1"/>
    <property type="molecule type" value="Genomic_DNA"/>
</dbReference>
<comment type="catalytic activity">
    <reaction evidence="9">
        <text>an acyl phosphate + H2O = a carboxylate + phosphate + H(+)</text>
        <dbReference type="Rhea" id="RHEA:14965"/>
        <dbReference type="ChEBI" id="CHEBI:15377"/>
        <dbReference type="ChEBI" id="CHEBI:15378"/>
        <dbReference type="ChEBI" id="CHEBI:29067"/>
        <dbReference type="ChEBI" id="CHEBI:43474"/>
        <dbReference type="ChEBI" id="CHEBI:59918"/>
        <dbReference type="EC" id="3.6.1.7"/>
    </reaction>
</comment>
<dbReference type="GO" id="GO:0003725">
    <property type="term" value="F:double-stranded RNA binding"/>
    <property type="evidence" value="ECO:0007669"/>
    <property type="project" value="InterPro"/>
</dbReference>
<dbReference type="GO" id="GO:0016743">
    <property type="term" value="F:carboxyl- or carbamoyltransferase activity"/>
    <property type="evidence" value="ECO:0007669"/>
    <property type="project" value="UniProtKB-UniRule"/>
</dbReference>
<reference evidence="13" key="1">
    <citation type="submission" date="2016-11" db="EMBL/GenBank/DDBJ databases">
        <authorList>
            <person name="Varghese N."/>
            <person name="Submissions S."/>
        </authorList>
    </citation>
    <scope>NUCLEOTIDE SEQUENCE [LARGE SCALE GENOMIC DNA]</scope>
    <source>
        <strain evidence="13">DSM 9756</strain>
    </source>
</reference>
<evidence type="ECO:0000256" key="1">
    <source>
        <dbReference type="ARBA" id="ARBA00004711"/>
    </source>
</evidence>
<dbReference type="AlphaFoldDB" id="A0A1M5EQR1"/>
<dbReference type="InterPro" id="IPR036046">
    <property type="entry name" value="Acylphosphatase-like_dom_sf"/>
</dbReference>
<feature type="domain" description="YrdC-like" evidence="11">
    <location>
        <begin position="208"/>
        <end position="399"/>
    </location>
</feature>
<name>A0A1M5EQR1_9BACT</name>
<dbReference type="EC" id="6.2.-.-" evidence="8"/>